<evidence type="ECO:0000313" key="2">
    <source>
        <dbReference type="Proteomes" id="UP001234297"/>
    </source>
</evidence>
<sequence>MWLFEISSLLIHLTTSSHLFFPFGKPNATQEEQLLLWRKPRQQDNKMAIYENRDSWFSTNAFPPDIKVYVHGVTFHLNSKQLMWRSAKLAKILKQKLKQHEELSCNLTDIPADAKTFELAMKFCYGKKLELSANNIIPLACVSSYLEMTEEHSSDNLIKKTISFFHNKILPSWSESVKVLRTCDQRIVHQATHIGLIDHCVNSITDKACQDPFLLGKPIENPFPEKEDYENQPRPSARRKLFQVDLWVEDLTMLILPLYELVMNAVVQQQDIPPEFVAGSLFRYAKKRADVAMLKVPPVYVNSSPQAQREVIEAVERLLPNKREALHCRYLFEMFHWAIALQASHDCLKGFQVRIGKQLEEAVVEDLFIPSYGYLRETRYDIECVMRILKIFFANYTSPEAAGLIAVSKLVENFLSQIAKDPHLSKDAFATLVEMLAVTADQLGRQADGIYRAIDIYFGAHGELTESEREELCQLLDCHKLSPAALEHAAQNERLPLRVVVQVLFVGQLQLRDAIVGAMPEMDDGSSGEGEEGEEAGDGEEVRVKEKMQGMESRVMKLERECNKMKEMERVGNFGSGARKKGSLWKELKRKLGCISNFDECNSHVRMVCPRKGR</sequence>
<name>A0ACC2K2K0_PERAE</name>
<protein>
    <submittedName>
        <fullName evidence="1">Uncharacterized protein</fullName>
    </submittedName>
</protein>
<dbReference type="Proteomes" id="UP001234297">
    <property type="component" value="Chromosome 12"/>
</dbReference>
<gene>
    <name evidence="1" type="ORF">MRB53_034672</name>
</gene>
<proteinExistence type="predicted"/>
<comment type="caution">
    <text evidence="1">The sequence shown here is derived from an EMBL/GenBank/DDBJ whole genome shotgun (WGS) entry which is preliminary data.</text>
</comment>
<accession>A0ACC2K2K0</accession>
<dbReference type="EMBL" id="CM056820">
    <property type="protein sequence ID" value="KAJ8615300.1"/>
    <property type="molecule type" value="Genomic_DNA"/>
</dbReference>
<keyword evidence="2" id="KW-1185">Reference proteome</keyword>
<reference evidence="1 2" key="1">
    <citation type="journal article" date="2022" name="Hortic Res">
        <title>A haplotype resolved chromosomal level avocado genome allows analysis of novel avocado genes.</title>
        <authorList>
            <person name="Nath O."/>
            <person name="Fletcher S.J."/>
            <person name="Hayward A."/>
            <person name="Shaw L.M."/>
            <person name="Masouleh A.K."/>
            <person name="Furtado A."/>
            <person name="Henry R.J."/>
            <person name="Mitter N."/>
        </authorList>
    </citation>
    <scope>NUCLEOTIDE SEQUENCE [LARGE SCALE GENOMIC DNA]</scope>
    <source>
        <strain evidence="2">cv. Hass</strain>
    </source>
</reference>
<evidence type="ECO:0000313" key="1">
    <source>
        <dbReference type="EMBL" id="KAJ8615300.1"/>
    </source>
</evidence>
<organism evidence="1 2">
    <name type="scientific">Persea americana</name>
    <name type="common">Avocado</name>
    <dbReference type="NCBI Taxonomy" id="3435"/>
    <lineage>
        <taxon>Eukaryota</taxon>
        <taxon>Viridiplantae</taxon>
        <taxon>Streptophyta</taxon>
        <taxon>Embryophyta</taxon>
        <taxon>Tracheophyta</taxon>
        <taxon>Spermatophyta</taxon>
        <taxon>Magnoliopsida</taxon>
        <taxon>Magnoliidae</taxon>
        <taxon>Laurales</taxon>
        <taxon>Lauraceae</taxon>
        <taxon>Persea</taxon>
    </lineage>
</organism>